<proteinExistence type="predicted"/>
<organism evidence="2 3">
    <name type="scientific">Moraxella bovis</name>
    <dbReference type="NCBI Taxonomy" id="476"/>
    <lineage>
        <taxon>Bacteria</taxon>
        <taxon>Pseudomonadati</taxon>
        <taxon>Pseudomonadota</taxon>
        <taxon>Gammaproteobacteria</taxon>
        <taxon>Moraxellales</taxon>
        <taxon>Moraxellaceae</taxon>
        <taxon>Moraxella</taxon>
    </lineage>
</organism>
<reference evidence="2" key="1">
    <citation type="journal article" date="2022" name="BMC Microbiol.">
        <title>Whole genome sequencing of Moraxella bovis strains from North America reveals two genotypes with different genetic determinants.</title>
        <authorList>
            <person name="Wynn E.L."/>
            <person name="Hille M.M."/>
            <person name="Loy J.D."/>
            <person name="Schuller G."/>
            <person name="Kuhn K.L."/>
            <person name="Dickey A.M."/>
            <person name="Bono J.L."/>
            <person name="Clawson M.L."/>
        </authorList>
    </citation>
    <scope>NUCLEOTIDE SEQUENCE</scope>
    <source>
        <strain evidence="2">SAM102599</strain>
    </source>
</reference>
<evidence type="ECO:0000313" key="3">
    <source>
        <dbReference type="Proteomes" id="UP001163632"/>
    </source>
</evidence>
<evidence type="ECO:0000256" key="1">
    <source>
        <dbReference type="SAM" id="Coils"/>
    </source>
</evidence>
<dbReference type="EMBL" id="CP087830">
    <property type="protein sequence ID" value="UZA02093.1"/>
    <property type="molecule type" value="Genomic_DNA"/>
</dbReference>
<keyword evidence="3" id="KW-1185">Reference proteome</keyword>
<sequence>MTKRQIDWEKIELDYRAGIKTLRQIADEHGITEGAVRKRANRDDWSRDLSAKIDKKADDLVRKSLVRKEVRNSAEYKATEKQVIDANAQAILEVRLSHRKDINKAKNLMNALLDELESQTIEKDLYEQLGEMLRQDDEKGFDKLNDLYNKVISMPNRVQSMQRLADTMKTLITLEREAFNIGKEVEKTSDPLTELITTIAKTNKSTFGVVADDPEYEQ</sequence>
<name>A0ABY6M3L8_MORBO</name>
<evidence type="ECO:0000313" key="2">
    <source>
        <dbReference type="EMBL" id="UZA02093.1"/>
    </source>
</evidence>
<protein>
    <submittedName>
        <fullName evidence="2">Uncharacterized protein</fullName>
    </submittedName>
</protein>
<dbReference type="Proteomes" id="UP001163632">
    <property type="component" value="Chromosome"/>
</dbReference>
<feature type="coiled-coil region" evidence="1">
    <location>
        <begin position="99"/>
        <end position="129"/>
    </location>
</feature>
<accession>A0ABY6M3L8</accession>
<gene>
    <name evidence="2" type="ORF">LP092_08785</name>
</gene>
<dbReference type="RefSeq" id="WP_264684408.1">
    <property type="nucleotide sequence ID" value="NZ_CP087798.1"/>
</dbReference>
<keyword evidence="1" id="KW-0175">Coiled coil</keyword>